<reference evidence="1" key="1">
    <citation type="submission" date="2020-08" db="EMBL/GenBank/DDBJ databases">
        <title>Multicomponent nature underlies the extraordinary mechanical properties of spider dragline silk.</title>
        <authorList>
            <person name="Kono N."/>
            <person name="Nakamura H."/>
            <person name="Mori M."/>
            <person name="Yoshida Y."/>
            <person name="Ohtoshi R."/>
            <person name="Malay A.D."/>
            <person name="Moran D.A.P."/>
            <person name="Tomita M."/>
            <person name="Numata K."/>
            <person name="Arakawa K."/>
        </authorList>
    </citation>
    <scope>NUCLEOTIDE SEQUENCE</scope>
</reference>
<organism evidence="1 2">
    <name type="scientific">Trichonephila clavipes</name>
    <name type="common">Golden silk orbweaver</name>
    <name type="synonym">Nephila clavipes</name>
    <dbReference type="NCBI Taxonomy" id="2585209"/>
    <lineage>
        <taxon>Eukaryota</taxon>
        <taxon>Metazoa</taxon>
        <taxon>Ecdysozoa</taxon>
        <taxon>Arthropoda</taxon>
        <taxon>Chelicerata</taxon>
        <taxon>Arachnida</taxon>
        <taxon>Araneae</taxon>
        <taxon>Araneomorphae</taxon>
        <taxon>Entelegynae</taxon>
        <taxon>Araneoidea</taxon>
        <taxon>Nephilidae</taxon>
        <taxon>Trichonephila</taxon>
    </lineage>
</organism>
<evidence type="ECO:0000313" key="2">
    <source>
        <dbReference type="Proteomes" id="UP000887159"/>
    </source>
</evidence>
<dbReference type="AlphaFoldDB" id="A0A8X6VSP5"/>
<dbReference type="Proteomes" id="UP000887159">
    <property type="component" value="Unassembled WGS sequence"/>
</dbReference>
<gene>
    <name evidence="1" type="ORF">TNCV_1166511</name>
</gene>
<accession>A0A8X6VSP5</accession>
<comment type="caution">
    <text evidence="1">The sequence shown here is derived from an EMBL/GenBank/DDBJ whole genome shotgun (WGS) entry which is preliminary data.</text>
</comment>
<dbReference type="EMBL" id="BMAU01021358">
    <property type="protein sequence ID" value="GFY21503.1"/>
    <property type="molecule type" value="Genomic_DNA"/>
</dbReference>
<keyword evidence="2" id="KW-1185">Reference proteome</keyword>
<protein>
    <submittedName>
        <fullName evidence="1">Uncharacterized protein</fullName>
    </submittedName>
</protein>
<evidence type="ECO:0000313" key="1">
    <source>
        <dbReference type="EMBL" id="GFY21503.1"/>
    </source>
</evidence>
<sequence length="220" mass="25678">MYARCMDLHVFGGGSINGSRYRVLEPIVRLFWNPAVPQFLNMDNKRGNFVFKPCRNLLDRLYQIEACKIHRGKGLVFTPVVSRSFENYAGEIDTYRLPRLVFIFSLERGNRNEMDIQLIDGAAEGNEIQMRRLHRIFSVINCLPDVGGLFIQTNKACRFISRENGIELCIWIIFVLWRDRIHHVERLMHVKSQSPHVDLIWKLGEWDVPAQMSALFLGRD</sequence>
<proteinExistence type="predicted"/>
<name>A0A8X6VSP5_TRICX</name>